<dbReference type="PANTHER" id="PTHR46481">
    <property type="entry name" value="ZINC FINGER BED DOMAIN-CONTAINING PROTEIN 4"/>
    <property type="match status" value="1"/>
</dbReference>
<protein>
    <submittedName>
        <fullName evidence="7">3761_t:CDS:1</fullName>
    </submittedName>
</protein>
<dbReference type="EMBL" id="CAJVQA010001902">
    <property type="protein sequence ID" value="CAG8530385.1"/>
    <property type="molecule type" value="Genomic_DNA"/>
</dbReference>
<keyword evidence="4" id="KW-0862">Zinc</keyword>
<evidence type="ECO:0000259" key="6">
    <source>
        <dbReference type="Pfam" id="PF05699"/>
    </source>
</evidence>
<feature type="domain" description="HAT C-terminal dimerisation" evidence="6">
    <location>
        <begin position="173"/>
        <end position="246"/>
    </location>
</feature>
<dbReference type="InterPro" id="IPR052035">
    <property type="entry name" value="ZnF_BED_domain_contain"/>
</dbReference>
<evidence type="ECO:0000313" key="7">
    <source>
        <dbReference type="EMBL" id="CAG8530385.1"/>
    </source>
</evidence>
<proteinExistence type="predicted"/>
<gene>
    <name evidence="7" type="ORF">CPELLU_LOCUS3815</name>
</gene>
<evidence type="ECO:0000256" key="5">
    <source>
        <dbReference type="ARBA" id="ARBA00023242"/>
    </source>
</evidence>
<dbReference type="InterPro" id="IPR008906">
    <property type="entry name" value="HATC_C_dom"/>
</dbReference>
<dbReference type="GO" id="GO:0008270">
    <property type="term" value="F:zinc ion binding"/>
    <property type="evidence" value="ECO:0007669"/>
    <property type="project" value="UniProtKB-KW"/>
</dbReference>
<dbReference type="OrthoDB" id="2409718at2759"/>
<name>A0A9N9AGT7_9GLOM</name>
<dbReference type="Pfam" id="PF05699">
    <property type="entry name" value="Dimer_Tnp_hAT"/>
    <property type="match status" value="1"/>
</dbReference>
<keyword evidence="2" id="KW-0479">Metal-binding</keyword>
<keyword evidence="5" id="KW-0539">Nucleus</keyword>
<comment type="caution">
    <text evidence="7">The sequence shown here is derived from an EMBL/GenBank/DDBJ whole genome shotgun (WGS) entry which is preliminary data.</text>
</comment>
<comment type="subcellular location">
    <subcellularLocation>
        <location evidence="1">Nucleus</location>
    </subcellularLocation>
</comment>
<dbReference type="AlphaFoldDB" id="A0A9N9AGT7"/>
<sequence>MCTINELFTFTQENDTDNDISNSAVDQENNNEICKCQESETSIIEEQQEHDDVVTKWILCDLQLFTVVECKEWQDMIKKEQLKLVLSQIPRKVSFTSNIWTASNGAMFLSLTIHYVNYFWKLNSFLLDIILIEYKNNTSFSKSQVADAMYQKLKNYWSILDALSQISAFLDSQYLAIPLLSNVDPLCWWQTQHLEYPTLSIITCNYLPIQATSVASEQAFSIAGKTITDERNKLDEKTTRAILYLKLCLLQH</sequence>
<evidence type="ECO:0000256" key="2">
    <source>
        <dbReference type="ARBA" id="ARBA00022723"/>
    </source>
</evidence>
<organism evidence="7 8">
    <name type="scientific">Cetraspora pellucida</name>
    <dbReference type="NCBI Taxonomy" id="1433469"/>
    <lineage>
        <taxon>Eukaryota</taxon>
        <taxon>Fungi</taxon>
        <taxon>Fungi incertae sedis</taxon>
        <taxon>Mucoromycota</taxon>
        <taxon>Glomeromycotina</taxon>
        <taxon>Glomeromycetes</taxon>
        <taxon>Diversisporales</taxon>
        <taxon>Gigasporaceae</taxon>
        <taxon>Cetraspora</taxon>
    </lineage>
</organism>
<dbReference type="GO" id="GO:0046983">
    <property type="term" value="F:protein dimerization activity"/>
    <property type="evidence" value="ECO:0007669"/>
    <property type="project" value="InterPro"/>
</dbReference>
<dbReference type="PANTHER" id="PTHR46481:SF10">
    <property type="entry name" value="ZINC FINGER BED DOMAIN-CONTAINING PROTEIN 39"/>
    <property type="match status" value="1"/>
</dbReference>
<evidence type="ECO:0000256" key="1">
    <source>
        <dbReference type="ARBA" id="ARBA00004123"/>
    </source>
</evidence>
<reference evidence="7" key="1">
    <citation type="submission" date="2021-06" db="EMBL/GenBank/DDBJ databases">
        <authorList>
            <person name="Kallberg Y."/>
            <person name="Tangrot J."/>
            <person name="Rosling A."/>
        </authorList>
    </citation>
    <scope>NUCLEOTIDE SEQUENCE</scope>
    <source>
        <strain evidence="7">FL966</strain>
    </source>
</reference>
<evidence type="ECO:0000256" key="4">
    <source>
        <dbReference type="ARBA" id="ARBA00022833"/>
    </source>
</evidence>
<accession>A0A9N9AGT7</accession>
<dbReference type="SUPFAM" id="SSF53098">
    <property type="entry name" value="Ribonuclease H-like"/>
    <property type="match status" value="1"/>
</dbReference>
<dbReference type="GO" id="GO:0005634">
    <property type="term" value="C:nucleus"/>
    <property type="evidence" value="ECO:0007669"/>
    <property type="project" value="UniProtKB-SubCell"/>
</dbReference>
<keyword evidence="3" id="KW-0863">Zinc-finger</keyword>
<dbReference type="InterPro" id="IPR012337">
    <property type="entry name" value="RNaseH-like_sf"/>
</dbReference>
<dbReference type="Proteomes" id="UP000789759">
    <property type="component" value="Unassembled WGS sequence"/>
</dbReference>
<keyword evidence="8" id="KW-1185">Reference proteome</keyword>
<evidence type="ECO:0000313" key="8">
    <source>
        <dbReference type="Proteomes" id="UP000789759"/>
    </source>
</evidence>
<evidence type="ECO:0000256" key="3">
    <source>
        <dbReference type="ARBA" id="ARBA00022771"/>
    </source>
</evidence>